<dbReference type="Pfam" id="PF13711">
    <property type="entry name" value="DUF4160"/>
    <property type="match status" value="1"/>
</dbReference>
<dbReference type="Proteomes" id="UP000220527">
    <property type="component" value="Unassembled WGS sequence"/>
</dbReference>
<organism evidence="1 2">
    <name type="scientific">Candidatus Viridilinea mediisalina</name>
    <dbReference type="NCBI Taxonomy" id="2024553"/>
    <lineage>
        <taxon>Bacteria</taxon>
        <taxon>Bacillati</taxon>
        <taxon>Chloroflexota</taxon>
        <taxon>Chloroflexia</taxon>
        <taxon>Chloroflexales</taxon>
        <taxon>Chloroflexineae</taxon>
        <taxon>Oscillochloridaceae</taxon>
        <taxon>Candidatus Viridilinea</taxon>
    </lineage>
</organism>
<gene>
    <name evidence="1" type="ORF">CJ255_00360</name>
</gene>
<dbReference type="InterPro" id="IPR025427">
    <property type="entry name" value="DUF4160"/>
</dbReference>
<evidence type="ECO:0000313" key="1">
    <source>
        <dbReference type="EMBL" id="PDW05079.1"/>
    </source>
</evidence>
<sequence length="84" mass="9852">MPRIAEFDGVIILMYYDDHQPPHFHVRYGSDQALIHIDPTTLAAGKLPRRVEQRVIAWATRRMAELQANWERAQHHQPLAWIEA</sequence>
<reference evidence="2" key="1">
    <citation type="submission" date="2017-08" db="EMBL/GenBank/DDBJ databases">
        <authorList>
            <person name="Grouzdev D.S."/>
            <person name="Gaisin V.A."/>
            <person name="Rysina M.S."/>
            <person name="Gorlenko V.M."/>
        </authorList>
    </citation>
    <scope>NUCLEOTIDE SEQUENCE [LARGE SCALE GENOMIC DNA]</scope>
    <source>
        <strain evidence="2">Kir15-3F</strain>
    </source>
</reference>
<evidence type="ECO:0000313" key="2">
    <source>
        <dbReference type="Proteomes" id="UP000220527"/>
    </source>
</evidence>
<name>A0A2A6RQ89_9CHLR</name>
<accession>A0A2A6RQ89</accession>
<dbReference type="OrthoDB" id="122670at2"/>
<dbReference type="EMBL" id="NQWI01000001">
    <property type="protein sequence ID" value="PDW05079.1"/>
    <property type="molecule type" value="Genomic_DNA"/>
</dbReference>
<comment type="caution">
    <text evidence="1">The sequence shown here is derived from an EMBL/GenBank/DDBJ whole genome shotgun (WGS) entry which is preliminary data.</text>
</comment>
<proteinExistence type="predicted"/>
<protein>
    <submittedName>
        <fullName evidence="1">Transcriptional regulator</fullName>
    </submittedName>
</protein>
<keyword evidence="2" id="KW-1185">Reference proteome</keyword>
<dbReference type="RefSeq" id="WP_097642099.1">
    <property type="nucleotide sequence ID" value="NZ_NQWI01000001.1"/>
</dbReference>
<dbReference type="AlphaFoldDB" id="A0A2A6RQ89"/>